<dbReference type="Proteomes" id="UP000821866">
    <property type="component" value="Chromosome 8"/>
</dbReference>
<evidence type="ECO:0000313" key="3">
    <source>
        <dbReference type="Proteomes" id="UP000821866"/>
    </source>
</evidence>
<feature type="compositionally biased region" description="Basic and acidic residues" evidence="1">
    <location>
        <begin position="34"/>
        <end position="51"/>
    </location>
</feature>
<feature type="compositionally biased region" description="Basic and acidic residues" evidence="1">
    <location>
        <begin position="92"/>
        <end position="101"/>
    </location>
</feature>
<evidence type="ECO:0000313" key="2">
    <source>
        <dbReference type="EMBL" id="KAH8018730.1"/>
    </source>
</evidence>
<evidence type="ECO:0000256" key="1">
    <source>
        <dbReference type="SAM" id="MobiDB-lite"/>
    </source>
</evidence>
<name>A0A9J6D9R7_RHIMP</name>
<reference evidence="2" key="1">
    <citation type="journal article" date="2020" name="Cell">
        <title>Large-Scale Comparative Analyses of Tick Genomes Elucidate Their Genetic Diversity and Vector Capacities.</title>
        <authorList>
            <consortium name="Tick Genome and Microbiome Consortium (TIGMIC)"/>
            <person name="Jia N."/>
            <person name="Wang J."/>
            <person name="Shi W."/>
            <person name="Du L."/>
            <person name="Sun Y."/>
            <person name="Zhan W."/>
            <person name="Jiang J.F."/>
            <person name="Wang Q."/>
            <person name="Zhang B."/>
            <person name="Ji P."/>
            <person name="Bell-Sakyi L."/>
            <person name="Cui X.M."/>
            <person name="Yuan T.T."/>
            <person name="Jiang B.G."/>
            <person name="Yang W.F."/>
            <person name="Lam T.T."/>
            <person name="Chang Q.C."/>
            <person name="Ding S.J."/>
            <person name="Wang X.J."/>
            <person name="Zhu J.G."/>
            <person name="Ruan X.D."/>
            <person name="Zhao L."/>
            <person name="Wei J.T."/>
            <person name="Ye R.Z."/>
            <person name="Que T.C."/>
            <person name="Du C.H."/>
            <person name="Zhou Y.H."/>
            <person name="Cheng J.X."/>
            <person name="Dai P.F."/>
            <person name="Guo W.B."/>
            <person name="Han X.H."/>
            <person name="Huang E.J."/>
            <person name="Li L.F."/>
            <person name="Wei W."/>
            <person name="Gao Y.C."/>
            <person name="Liu J.Z."/>
            <person name="Shao H.Z."/>
            <person name="Wang X."/>
            <person name="Wang C.C."/>
            <person name="Yang T.C."/>
            <person name="Huo Q.B."/>
            <person name="Li W."/>
            <person name="Chen H.Y."/>
            <person name="Chen S.E."/>
            <person name="Zhou L.G."/>
            <person name="Ni X.B."/>
            <person name="Tian J.H."/>
            <person name="Sheng Y."/>
            <person name="Liu T."/>
            <person name="Pan Y.S."/>
            <person name="Xia L.Y."/>
            <person name="Li J."/>
            <person name="Zhao F."/>
            <person name="Cao W.C."/>
        </authorList>
    </citation>
    <scope>NUCLEOTIDE SEQUENCE</scope>
    <source>
        <strain evidence="2">Rmic-2018</strain>
    </source>
</reference>
<accession>A0A9J6D9R7</accession>
<feature type="compositionally biased region" description="Polar residues" evidence="1">
    <location>
        <begin position="52"/>
        <end position="63"/>
    </location>
</feature>
<dbReference type="AlphaFoldDB" id="A0A9J6D9R7"/>
<sequence>MPYDVLHGGGAGAEGAAAEDGNGADGGAGCQNHLDGRSTLKRRSDLKDHRSNNIYISRQSLSRTKPRERPYESLMVNMNPYPADGTTTSTLSRKDQEDIQV</sequence>
<protein>
    <submittedName>
        <fullName evidence="2">Uncharacterized protein</fullName>
    </submittedName>
</protein>
<organism evidence="2 3">
    <name type="scientific">Rhipicephalus microplus</name>
    <name type="common">Cattle tick</name>
    <name type="synonym">Boophilus microplus</name>
    <dbReference type="NCBI Taxonomy" id="6941"/>
    <lineage>
        <taxon>Eukaryota</taxon>
        <taxon>Metazoa</taxon>
        <taxon>Ecdysozoa</taxon>
        <taxon>Arthropoda</taxon>
        <taxon>Chelicerata</taxon>
        <taxon>Arachnida</taxon>
        <taxon>Acari</taxon>
        <taxon>Parasitiformes</taxon>
        <taxon>Ixodida</taxon>
        <taxon>Ixodoidea</taxon>
        <taxon>Ixodidae</taxon>
        <taxon>Rhipicephalinae</taxon>
        <taxon>Rhipicephalus</taxon>
        <taxon>Boophilus</taxon>
    </lineage>
</organism>
<proteinExistence type="predicted"/>
<keyword evidence="3" id="KW-1185">Reference proteome</keyword>
<gene>
    <name evidence="2" type="ORF">HPB51_010986</name>
</gene>
<dbReference type="EMBL" id="JABSTU010000010">
    <property type="protein sequence ID" value="KAH8018730.1"/>
    <property type="molecule type" value="Genomic_DNA"/>
</dbReference>
<feature type="region of interest" description="Disordered" evidence="1">
    <location>
        <begin position="1"/>
        <end position="101"/>
    </location>
</feature>
<comment type="caution">
    <text evidence="2">The sequence shown here is derived from an EMBL/GenBank/DDBJ whole genome shotgun (WGS) entry which is preliminary data.</text>
</comment>
<reference evidence="2" key="2">
    <citation type="submission" date="2021-09" db="EMBL/GenBank/DDBJ databases">
        <authorList>
            <person name="Jia N."/>
            <person name="Wang J."/>
            <person name="Shi W."/>
            <person name="Du L."/>
            <person name="Sun Y."/>
            <person name="Zhan W."/>
            <person name="Jiang J."/>
            <person name="Wang Q."/>
            <person name="Zhang B."/>
            <person name="Ji P."/>
            <person name="Sakyi L.B."/>
            <person name="Cui X."/>
            <person name="Yuan T."/>
            <person name="Jiang B."/>
            <person name="Yang W."/>
            <person name="Lam T.T.-Y."/>
            <person name="Chang Q."/>
            <person name="Ding S."/>
            <person name="Wang X."/>
            <person name="Zhu J."/>
            <person name="Ruan X."/>
            <person name="Zhao L."/>
            <person name="Wei J."/>
            <person name="Que T."/>
            <person name="Du C."/>
            <person name="Cheng J."/>
            <person name="Dai P."/>
            <person name="Han X."/>
            <person name="Huang E."/>
            <person name="Gao Y."/>
            <person name="Liu J."/>
            <person name="Shao H."/>
            <person name="Ye R."/>
            <person name="Li L."/>
            <person name="Wei W."/>
            <person name="Wang X."/>
            <person name="Wang C."/>
            <person name="Huo Q."/>
            <person name="Li W."/>
            <person name="Guo W."/>
            <person name="Chen H."/>
            <person name="Chen S."/>
            <person name="Zhou L."/>
            <person name="Zhou L."/>
            <person name="Ni X."/>
            <person name="Tian J."/>
            <person name="Zhou Y."/>
            <person name="Sheng Y."/>
            <person name="Liu T."/>
            <person name="Pan Y."/>
            <person name="Xia L."/>
            <person name="Li J."/>
            <person name="Zhao F."/>
            <person name="Cao W."/>
        </authorList>
    </citation>
    <scope>NUCLEOTIDE SEQUENCE</scope>
    <source>
        <strain evidence="2">Rmic-2018</strain>
        <tissue evidence="2">Larvae</tissue>
    </source>
</reference>